<reference evidence="2 3" key="1">
    <citation type="journal article" date="2023" name="Nucleic Acids Res.">
        <title>The hologenome of Daphnia magna reveals possible DNA methylation and microbiome-mediated evolution of the host genome.</title>
        <authorList>
            <person name="Chaturvedi A."/>
            <person name="Li X."/>
            <person name="Dhandapani V."/>
            <person name="Marshall H."/>
            <person name="Kissane S."/>
            <person name="Cuenca-Cambronero M."/>
            <person name="Asole G."/>
            <person name="Calvet F."/>
            <person name="Ruiz-Romero M."/>
            <person name="Marangio P."/>
            <person name="Guigo R."/>
            <person name="Rago D."/>
            <person name="Mirbahai L."/>
            <person name="Eastwood N."/>
            <person name="Colbourne J.K."/>
            <person name="Zhou J."/>
            <person name="Mallon E."/>
            <person name="Orsini L."/>
        </authorList>
    </citation>
    <scope>NUCLEOTIDE SEQUENCE [LARGE SCALE GENOMIC DNA]</scope>
    <source>
        <strain evidence="2">LRV0_1</strain>
    </source>
</reference>
<evidence type="ECO:0000313" key="2">
    <source>
        <dbReference type="EMBL" id="KAK4003643.1"/>
    </source>
</evidence>
<accession>A0ABQ9YSQ3</accession>
<comment type="caution">
    <text evidence="2">The sequence shown here is derived from an EMBL/GenBank/DDBJ whole genome shotgun (WGS) entry which is preliminary data.</text>
</comment>
<keyword evidence="1" id="KW-0812">Transmembrane</keyword>
<protein>
    <submittedName>
        <fullName evidence="2">Uncharacterized protein</fullName>
    </submittedName>
</protein>
<gene>
    <name evidence="2" type="ORF">OUZ56_005399</name>
</gene>
<sequence length="111" mass="12499">MIQGRVALMGERLRIIGEEEKARRGARPPETVRYPFELIAVIAILFFGLGAILFVRLRQTGATIRALTQRIVELEGWLTIHEAEGDRDESQAEGGDVVFTQHSYENSLHPL</sequence>
<proteinExistence type="predicted"/>
<evidence type="ECO:0000256" key="1">
    <source>
        <dbReference type="SAM" id="Phobius"/>
    </source>
</evidence>
<keyword evidence="1" id="KW-1133">Transmembrane helix</keyword>
<dbReference type="EMBL" id="JAOYFB010000001">
    <property type="protein sequence ID" value="KAK4003643.1"/>
    <property type="molecule type" value="Genomic_DNA"/>
</dbReference>
<feature type="transmembrane region" description="Helical" evidence="1">
    <location>
        <begin position="34"/>
        <end position="55"/>
    </location>
</feature>
<organism evidence="2 3">
    <name type="scientific">Daphnia magna</name>
    <dbReference type="NCBI Taxonomy" id="35525"/>
    <lineage>
        <taxon>Eukaryota</taxon>
        <taxon>Metazoa</taxon>
        <taxon>Ecdysozoa</taxon>
        <taxon>Arthropoda</taxon>
        <taxon>Crustacea</taxon>
        <taxon>Branchiopoda</taxon>
        <taxon>Diplostraca</taxon>
        <taxon>Cladocera</taxon>
        <taxon>Anomopoda</taxon>
        <taxon>Daphniidae</taxon>
        <taxon>Daphnia</taxon>
    </lineage>
</organism>
<name>A0ABQ9YSQ3_9CRUS</name>
<evidence type="ECO:0000313" key="3">
    <source>
        <dbReference type="Proteomes" id="UP001234178"/>
    </source>
</evidence>
<keyword evidence="3" id="KW-1185">Reference proteome</keyword>
<dbReference type="Proteomes" id="UP001234178">
    <property type="component" value="Unassembled WGS sequence"/>
</dbReference>
<keyword evidence="1" id="KW-0472">Membrane</keyword>